<keyword evidence="3" id="KW-1185">Reference proteome</keyword>
<dbReference type="EMBL" id="JAUSVF010000001">
    <property type="protein sequence ID" value="MDQ0321146.1"/>
    <property type="molecule type" value="Genomic_DNA"/>
</dbReference>
<evidence type="ECO:0000256" key="1">
    <source>
        <dbReference type="SAM" id="Phobius"/>
    </source>
</evidence>
<sequence length="300" mass="34064">MSVIKLRMVEKFEVPVGSCSPSLLLASEPPEIIKILRLLSGTAHLRDDGTDEVLYEANQNFINPGDDIALDEIDRILDYIFEERPDEDEIASLFRRARILNKGFYIEILAELGFLLKSLGEQKFTESFLYTYRILERISAACPLIYVSNDKDFRHAHSFLSSIYDEKKAPGELGMLQKFLQHYTGLNEGFARATLDFSLAELGDDLATALIDEFKTIILPEIKTLVIDEENGIFSVPFKDVGSFVVTVRNRTFHNLGARANFNLSRIGGSEPLFALLVPILLYWFSYVFVDFAKWQISKA</sequence>
<evidence type="ECO:0000313" key="2">
    <source>
        <dbReference type="EMBL" id="MDQ0321146.1"/>
    </source>
</evidence>
<organism evidence="2 3">
    <name type="scientific">Pararhizobium capsulatum DSM 1112</name>
    <dbReference type="NCBI Taxonomy" id="1121113"/>
    <lineage>
        <taxon>Bacteria</taxon>
        <taxon>Pseudomonadati</taxon>
        <taxon>Pseudomonadota</taxon>
        <taxon>Alphaproteobacteria</taxon>
        <taxon>Hyphomicrobiales</taxon>
        <taxon>Rhizobiaceae</taxon>
        <taxon>Rhizobium/Agrobacterium group</taxon>
        <taxon>Pararhizobium</taxon>
    </lineage>
</organism>
<dbReference type="Proteomes" id="UP001230207">
    <property type="component" value="Unassembled WGS sequence"/>
</dbReference>
<name>A0ABU0BSA5_9HYPH</name>
<protein>
    <submittedName>
        <fullName evidence="2">Uncharacterized protein</fullName>
    </submittedName>
</protein>
<reference evidence="2 3" key="1">
    <citation type="submission" date="2023-07" db="EMBL/GenBank/DDBJ databases">
        <title>Genomic Encyclopedia of Type Strains, Phase IV (KMG-IV): sequencing the most valuable type-strain genomes for metagenomic binning, comparative biology and taxonomic classification.</title>
        <authorList>
            <person name="Goeker M."/>
        </authorList>
    </citation>
    <scope>NUCLEOTIDE SEQUENCE [LARGE SCALE GENOMIC DNA]</scope>
    <source>
        <strain evidence="2 3">DSM 1112</strain>
    </source>
</reference>
<keyword evidence="1" id="KW-1133">Transmembrane helix</keyword>
<accession>A0ABU0BSA5</accession>
<comment type="caution">
    <text evidence="2">The sequence shown here is derived from an EMBL/GenBank/DDBJ whole genome shotgun (WGS) entry which is preliminary data.</text>
</comment>
<proteinExistence type="predicted"/>
<feature type="transmembrane region" description="Helical" evidence="1">
    <location>
        <begin position="273"/>
        <end position="290"/>
    </location>
</feature>
<keyword evidence="1" id="KW-0472">Membrane</keyword>
<evidence type="ECO:0000313" key="3">
    <source>
        <dbReference type="Proteomes" id="UP001230207"/>
    </source>
</evidence>
<gene>
    <name evidence="2" type="ORF">QO002_003284</name>
</gene>
<dbReference type="RefSeq" id="WP_307231503.1">
    <property type="nucleotide sequence ID" value="NZ_JAUSVF010000001.1"/>
</dbReference>
<keyword evidence="1" id="KW-0812">Transmembrane</keyword>